<dbReference type="EMBL" id="KV417694">
    <property type="protein sequence ID" value="KZP09709.1"/>
    <property type="molecule type" value="Genomic_DNA"/>
</dbReference>
<protein>
    <recommendedName>
        <fullName evidence="4">NADP-dependent oxidoreductase domain-containing protein</fullName>
    </recommendedName>
</protein>
<evidence type="ECO:0008006" key="4">
    <source>
        <dbReference type="Google" id="ProtNLM"/>
    </source>
</evidence>
<evidence type="ECO:0000256" key="1">
    <source>
        <dbReference type="SAM" id="MobiDB-lite"/>
    </source>
</evidence>
<dbReference type="OrthoDB" id="416253at2759"/>
<feature type="region of interest" description="Disordered" evidence="1">
    <location>
        <begin position="27"/>
        <end position="51"/>
    </location>
</feature>
<gene>
    <name evidence="2" type="ORF">FIBSPDRAFT_1051722</name>
</gene>
<sequence>MPGNERAQIKRGQQEVTNLQMQCARKLTQGKETHADMQRNPCSSQAHTPLDPDELCLRRTSSKKEHSAHRRVQEQKAELQRVVTKRAKFLEGILPAKITPTVNQVCTEIAKKYRLQISDVLLGYILAQDVVVPKLVTPARIASNYIGTVAAVKRLTEEDLQTLDMAVVGGK</sequence>
<reference evidence="2 3" key="1">
    <citation type="journal article" date="2016" name="Mol. Biol. Evol.">
        <title>Comparative Genomics of Early-Diverging Mushroom-Forming Fungi Provides Insights into the Origins of Lignocellulose Decay Capabilities.</title>
        <authorList>
            <person name="Nagy L.G."/>
            <person name="Riley R."/>
            <person name="Tritt A."/>
            <person name="Adam C."/>
            <person name="Daum C."/>
            <person name="Floudas D."/>
            <person name="Sun H."/>
            <person name="Yadav J.S."/>
            <person name="Pangilinan J."/>
            <person name="Larsson K.H."/>
            <person name="Matsuura K."/>
            <person name="Barry K."/>
            <person name="Labutti K."/>
            <person name="Kuo R."/>
            <person name="Ohm R.A."/>
            <person name="Bhattacharya S.S."/>
            <person name="Shirouzu T."/>
            <person name="Yoshinaga Y."/>
            <person name="Martin F.M."/>
            <person name="Grigoriev I.V."/>
            <person name="Hibbett D.S."/>
        </authorList>
    </citation>
    <scope>NUCLEOTIDE SEQUENCE [LARGE SCALE GENOMIC DNA]</scope>
    <source>
        <strain evidence="2 3">CBS 109695</strain>
    </source>
</reference>
<dbReference type="Proteomes" id="UP000076532">
    <property type="component" value="Unassembled WGS sequence"/>
</dbReference>
<proteinExistence type="predicted"/>
<dbReference type="AlphaFoldDB" id="A0A165YM43"/>
<dbReference type="InterPro" id="IPR036812">
    <property type="entry name" value="NAD(P)_OxRdtase_dom_sf"/>
</dbReference>
<evidence type="ECO:0000313" key="2">
    <source>
        <dbReference type="EMBL" id="KZP09709.1"/>
    </source>
</evidence>
<organism evidence="2 3">
    <name type="scientific">Athelia psychrophila</name>
    <dbReference type="NCBI Taxonomy" id="1759441"/>
    <lineage>
        <taxon>Eukaryota</taxon>
        <taxon>Fungi</taxon>
        <taxon>Dikarya</taxon>
        <taxon>Basidiomycota</taxon>
        <taxon>Agaricomycotina</taxon>
        <taxon>Agaricomycetes</taxon>
        <taxon>Agaricomycetidae</taxon>
        <taxon>Atheliales</taxon>
        <taxon>Atheliaceae</taxon>
        <taxon>Athelia</taxon>
    </lineage>
</organism>
<evidence type="ECO:0000313" key="3">
    <source>
        <dbReference type="Proteomes" id="UP000076532"/>
    </source>
</evidence>
<dbReference type="STRING" id="436010.A0A165YM43"/>
<accession>A0A165YM43</accession>
<dbReference type="SUPFAM" id="SSF51430">
    <property type="entry name" value="NAD(P)-linked oxidoreductase"/>
    <property type="match status" value="1"/>
</dbReference>
<dbReference type="Gene3D" id="3.20.20.100">
    <property type="entry name" value="NADP-dependent oxidoreductase domain"/>
    <property type="match status" value="1"/>
</dbReference>
<name>A0A165YM43_9AGAM</name>
<keyword evidence="3" id="KW-1185">Reference proteome</keyword>